<proteinExistence type="predicted"/>
<organism evidence="1 2">
    <name type="scientific">Tetraparma gracilis</name>
    <dbReference type="NCBI Taxonomy" id="2962635"/>
    <lineage>
        <taxon>Eukaryota</taxon>
        <taxon>Sar</taxon>
        <taxon>Stramenopiles</taxon>
        <taxon>Ochrophyta</taxon>
        <taxon>Bolidophyceae</taxon>
        <taxon>Parmales</taxon>
        <taxon>Triparmaceae</taxon>
        <taxon>Tetraparma</taxon>
    </lineage>
</organism>
<feature type="non-terminal residue" evidence="1">
    <location>
        <position position="1"/>
    </location>
</feature>
<keyword evidence="2" id="KW-1185">Reference proteome</keyword>
<name>A0ABQ6MV11_9STRA</name>
<sequence>ALGAPAGWIGGLCRESCGYCHEDVPEPLPAPTNCEEAVNKMVRDCIVFGDEDECSHECSSAIAVVPDMCQIGDDIDGHGGRYSPSWFKNKLMLAVFASVYSGDEESDDFGSAIEPCLEVIDGFEDADPILGKYDVHVCALNFDVHENLGLKQQASECSPECQDLIDMTGAVCSDGDAWIDDEKWESDRTPYELYTRLGMEGFTPCKAFDLAPLTTSCEAAFAEIMVGTAHGFGRCGYGSSACPELLNQVEELCEIGDVLASGIGAMKFGDARHLDTDLGVYPCQIFYSGRHQLLSAMARNVDQASAIADFVGGVATANDCFTAFHALTFNAMSGSGPCATTSDDEGECVDFISGGLDGRCTVGDDWFFNDGNGVIEKFPDFTDNEYAIELVNGIIGWESCGYCHEDNSDSSQCRDIANDCCANEASGESAVCADGWVPTHQPQSFDDCPNYTCVPDDDHDEYVPSPLPSPRCTAKPP</sequence>
<dbReference type="Proteomes" id="UP001165060">
    <property type="component" value="Unassembled WGS sequence"/>
</dbReference>
<dbReference type="EMBL" id="BRYB01001797">
    <property type="protein sequence ID" value="GMI33882.1"/>
    <property type="molecule type" value="Genomic_DNA"/>
</dbReference>
<gene>
    <name evidence="1" type="ORF">TeGR_g5961</name>
</gene>
<reference evidence="1 2" key="1">
    <citation type="journal article" date="2023" name="Commun. Biol.">
        <title>Genome analysis of Parmales, the sister group of diatoms, reveals the evolutionary specialization of diatoms from phago-mixotrophs to photoautotrophs.</title>
        <authorList>
            <person name="Ban H."/>
            <person name="Sato S."/>
            <person name="Yoshikawa S."/>
            <person name="Yamada K."/>
            <person name="Nakamura Y."/>
            <person name="Ichinomiya M."/>
            <person name="Sato N."/>
            <person name="Blanc-Mathieu R."/>
            <person name="Endo H."/>
            <person name="Kuwata A."/>
            <person name="Ogata H."/>
        </authorList>
    </citation>
    <scope>NUCLEOTIDE SEQUENCE [LARGE SCALE GENOMIC DNA]</scope>
</reference>
<evidence type="ECO:0000313" key="2">
    <source>
        <dbReference type="Proteomes" id="UP001165060"/>
    </source>
</evidence>
<feature type="non-terminal residue" evidence="1">
    <location>
        <position position="477"/>
    </location>
</feature>
<evidence type="ECO:0000313" key="1">
    <source>
        <dbReference type="EMBL" id="GMI33882.1"/>
    </source>
</evidence>
<comment type="caution">
    <text evidence="1">The sequence shown here is derived from an EMBL/GenBank/DDBJ whole genome shotgun (WGS) entry which is preliminary data.</text>
</comment>
<accession>A0ABQ6MV11</accession>
<protein>
    <submittedName>
        <fullName evidence="1">Uncharacterized protein</fullName>
    </submittedName>
</protein>